<organism evidence="1 2">
    <name type="scientific">Victivallis vadensis</name>
    <dbReference type="NCBI Taxonomy" id="172901"/>
    <lineage>
        <taxon>Bacteria</taxon>
        <taxon>Pseudomonadati</taxon>
        <taxon>Lentisphaerota</taxon>
        <taxon>Lentisphaeria</taxon>
        <taxon>Victivallales</taxon>
        <taxon>Victivallaceae</taxon>
        <taxon>Victivallis</taxon>
    </lineage>
</organism>
<evidence type="ECO:0000313" key="1">
    <source>
        <dbReference type="EMBL" id="PVY38605.1"/>
    </source>
</evidence>
<name>A0A2U1AQE1_9BACT</name>
<evidence type="ECO:0000313" key="2">
    <source>
        <dbReference type="Proteomes" id="UP000245959"/>
    </source>
</evidence>
<gene>
    <name evidence="1" type="ORF">C8D82_12530</name>
</gene>
<reference evidence="1 2" key="1">
    <citation type="submission" date="2018-04" db="EMBL/GenBank/DDBJ databases">
        <title>Genomic Encyclopedia of Type Strains, Phase IV (KMG-IV): sequencing the most valuable type-strain genomes for metagenomic binning, comparative biology and taxonomic classification.</title>
        <authorList>
            <person name="Goeker M."/>
        </authorList>
    </citation>
    <scope>NUCLEOTIDE SEQUENCE [LARGE SCALE GENOMIC DNA]</scope>
    <source>
        <strain evidence="1 2">DSM 14823</strain>
    </source>
</reference>
<dbReference type="EMBL" id="QEKH01000025">
    <property type="protein sequence ID" value="PVY38605.1"/>
    <property type="molecule type" value="Genomic_DNA"/>
</dbReference>
<dbReference type="AlphaFoldDB" id="A0A2U1AQE1"/>
<protein>
    <submittedName>
        <fullName evidence="1">Uncharacterized protein</fullName>
    </submittedName>
</protein>
<sequence>MATELQQNKDMAKTEKVRKSILKFGKRYAKSFEKLAK</sequence>
<proteinExistence type="predicted"/>
<accession>A0A2U1AQE1</accession>
<comment type="caution">
    <text evidence="1">The sequence shown here is derived from an EMBL/GenBank/DDBJ whole genome shotgun (WGS) entry which is preliminary data.</text>
</comment>
<keyword evidence="2" id="KW-1185">Reference proteome</keyword>
<dbReference type="Proteomes" id="UP000245959">
    <property type="component" value="Unassembled WGS sequence"/>
</dbReference>